<dbReference type="Pfam" id="PF23011">
    <property type="entry name" value="PHD-1st_NSD"/>
    <property type="match status" value="1"/>
</dbReference>
<dbReference type="CDD" id="cd15539">
    <property type="entry name" value="PHD1_AIRE"/>
    <property type="match status" value="1"/>
</dbReference>
<dbReference type="InterPro" id="IPR019786">
    <property type="entry name" value="Zinc_finger_PHD-type_CS"/>
</dbReference>
<dbReference type="EMBL" id="JAKOGI010001259">
    <property type="protein sequence ID" value="KAJ8426625.1"/>
    <property type="molecule type" value="Genomic_DNA"/>
</dbReference>
<evidence type="ECO:0000256" key="1">
    <source>
        <dbReference type="ARBA" id="ARBA00004123"/>
    </source>
</evidence>
<evidence type="ECO:0000256" key="4">
    <source>
        <dbReference type="ARBA" id="ARBA00022833"/>
    </source>
</evidence>
<dbReference type="PANTHER" id="PTHR47025">
    <property type="entry name" value="AUTOIMMUNE REGULATOR"/>
    <property type="match status" value="1"/>
</dbReference>
<reference evidence="9" key="1">
    <citation type="submission" date="2022-04" db="EMBL/GenBank/DDBJ databases">
        <title>Carnegiea gigantea Genome sequencing and assembly v2.</title>
        <authorList>
            <person name="Copetti D."/>
            <person name="Sanderson M.J."/>
            <person name="Burquez A."/>
            <person name="Wojciechowski M.F."/>
        </authorList>
    </citation>
    <scope>NUCLEOTIDE SEQUENCE</scope>
    <source>
        <strain evidence="9">SGP5-SGP5p</strain>
        <tissue evidence="9">Aerial part</tissue>
    </source>
</reference>
<dbReference type="GO" id="GO:0045944">
    <property type="term" value="P:positive regulation of transcription by RNA polymerase II"/>
    <property type="evidence" value="ECO:0007669"/>
    <property type="project" value="TreeGrafter"/>
</dbReference>
<keyword evidence="5" id="KW-0539">Nucleus</keyword>
<sequence>MAEGGGSEDFVVLSKVRIGHKREFEFALKSQNEVVGCLGRTRSRKPPVLPPSPVRPAKRVKRPVGRPRKNKSLEVGAESEDEPKSDVVDDGVIDEEKNHVVVESRMRENEHEIEIECDESDPVVEDNDNDNQLNKKKNNKCGVKVVPTKLKELLATGLLEGISVKYIRGVKKAPLDKGLAGIVRGMGILCFCADCKGAQVVRPNQFELHAGSANKRPADYMYLENGQTLRDVLNACKQVDLHSLSGTILNSIGSSPEQRPLSCLNCKESISDAGMGRTSLLCSSCTEKATQMTSAKAAVASERCAGPVSVQKSTNSSSKSSSSLTKSQGRITRKDLRLHKLVFQDDFLPDGTEVGYYVHGKLWSVSVPELLPLVEQKLLSGYKKGFGIFCYCCNTEVSPSQFEAHAGCASRRKPYLNIYTSNGASLHELSLTLSRTRKFSTDENDDLCSICYDAGDLLCCDGCPRAFHTECLFLPTIPQGKWYCRYCEDMFQKEKFAERNPNAIAAGRVPGVDPVEQITNRCIRIVKTLDTQDGGGCALCRAHDFCNSGFGPRTVLICDQCEKEYHVGCLREHKIQFLKELPVGDWLCSSDCEIVHSTLKSLVENGEQKLPVHLIDIVKKKHMEKGLSVNNLDIRWRVFNRRMSCLDEIRSQLSKAVSVFHEQFDPICYGDFGQDLIPHMVYGRDLKEREFGGMFCTVLIVNSTIVSAGVFRVFGKELAEIPLVATSKDCEGKGYFQCLYSCIETLLRRMEVKNILLPAAEEARSLWLNRFGFSVMRQKEFDEFRRRYALMIFEGTSMLHKPVPRS</sequence>
<accession>A0A9Q1GU13</accession>
<organism evidence="9 10">
    <name type="scientific">Carnegiea gigantea</name>
    <dbReference type="NCBI Taxonomy" id="171969"/>
    <lineage>
        <taxon>Eukaryota</taxon>
        <taxon>Viridiplantae</taxon>
        <taxon>Streptophyta</taxon>
        <taxon>Embryophyta</taxon>
        <taxon>Tracheophyta</taxon>
        <taxon>Spermatophyta</taxon>
        <taxon>Magnoliopsida</taxon>
        <taxon>eudicotyledons</taxon>
        <taxon>Gunneridae</taxon>
        <taxon>Pentapetalae</taxon>
        <taxon>Caryophyllales</taxon>
        <taxon>Cactineae</taxon>
        <taxon>Cactaceae</taxon>
        <taxon>Cactoideae</taxon>
        <taxon>Echinocereeae</taxon>
        <taxon>Carnegiea</taxon>
    </lineage>
</organism>
<dbReference type="AlphaFoldDB" id="A0A9Q1GU13"/>
<evidence type="ECO:0000259" key="8">
    <source>
        <dbReference type="PROSITE" id="PS50016"/>
    </source>
</evidence>
<dbReference type="OrthoDB" id="1903104at2759"/>
<evidence type="ECO:0000256" key="6">
    <source>
        <dbReference type="PROSITE-ProRule" id="PRU00146"/>
    </source>
</evidence>
<dbReference type="InterPro" id="IPR001965">
    <property type="entry name" value="Znf_PHD"/>
</dbReference>
<keyword evidence="3 6" id="KW-0863">Zinc-finger</keyword>
<evidence type="ECO:0000256" key="3">
    <source>
        <dbReference type="ARBA" id="ARBA00022771"/>
    </source>
</evidence>
<dbReference type="SUPFAM" id="SSF55729">
    <property type="entry name" value="Acyl-CoA N-acyltransferases (Nat)"/>
    <property type="match status" value="1"/>
</dbReference>
<feature type="region of interest" description="Disordered" evidence="7">
    <location>
        <begin position="309"/>
        <end position="328"/>
    </location>
</feature>
<dbReference type="Proteomes" id="UP001153076">
    <property type="component" value="Unassembled WGS sequence"/>
</dbReference>
<dbReference type="GO" id="GO:0008270">
    <property type="term" value="F:zinc ion binding"/>
    <property type="evidence" value="ECO:0007669"/>
    <property type="project" value="UniProtKB-KW"/>
</dbReference>
<dbReference type="Pfam" id="PF23209">
    <property type="entry name" value="IDM1_C"/>
    <property type="match status" value="1"/>
</dbReference>
<feature type="region of interest" description="Disordered" evidence="7">
    <location>
        <begin position="38"/>
        <end position="87"/>
    </location>
</feature>
<comment type="subcellular location">
    <subcellularLocation>
        <location evidence="1">Nucleus</location>
    </subcellularLocation>
</comment>
<dbReference type="Gene3D" id="3.40.630.30">
    <property type="match status" value="1"/>
</dbReference>
<dbReference type="InterPro" id="IPR011011">
    <property type="entry name" value="Znf_FYVE_PHD"/>
</dbReference>
<dbReference type="Gene3D" id="3.30.40.10">
    <property type="entry name" value="Zinc/RING finger domain, C3HC4 (zinc finger)"/>
    <property type="match status" value="2"/>
</dbReference>
<keyword evidence="4" id="KW-0862">Zinc</keyword>
<dbReference type="InterPro" id="IPR016181">
    <property type="entry name" value="Acyl_CoA_acyltransferase"/>
</dbReference>
<evidence type="ECO:0000313" key="10">
    <source>
        <dbReference type="Proteomes" id="UP001153076"/>
    </source>
</evidence>
<dbReference type="Pfam" id="PF16135">
    <property type="entry name" value="TDBD"/>
    <property type="match status" value="2"/>
</dbReference>
<evidence type="ECO:0000256" key="2">
    <source>
        <dbReference type="ARBA" id="ARBA00022723"/>
    </source>
</evidence>
<dbReference type="InterPro" id="IPR019787">
    <property type="entry name" value="Znf_PHD-finger"/>
</dbReference>
<name>A0A9Q1GU13_9CARY</name>
<dbReference type="GO" id="GO:0042393">
    <property type="term" value="F:histone binding"/>
    <property type="evidence" value="ECO:0007669"/>
    <property type="project" value="TreeGrafter"/>
</dbReference>
<evidence type="ECO:0000313" key="9">
    <source>
        <dbReference type="EMBL" id="KAJ8426625.1"/>
    </source>
</evidence>
<proteinExistence type="predicted"/>
<dbReference type="GO" id="GO:0000977">
    <property type="term" value="F:RNA polymerase II transcription regulatory region sequence-specific DNA binding"/>
    <property type="evidence" value="ECO:0007669"/>
    <property type="project" value="TreeGrafter"/>
</dbReference>
<evidence type="ECO:0000256" key="5">
    <source>
        <dbReference type="ARBA" id="ARBA00023242"/>
    </source>
</evidence>
<evidence type="ECO:0000256" key="7">
    <source>
        <dbReference type="SAM" id="MobiDB-lite"/>
    </source>
</evidence>
<protein>
    <recommendedName>
        <fullName evidence="8">PHD-type domain-containing protein</fullName>
    </recommendedName>
</protein>
<dbReference type="InterPro" id="IPR056511">
    <property type="entry name" value="IDM1_C"/>
</dbReference>
<gene>
    <name evidence="9" type="ORF">Cgig2_016068</name>
</gene>
<dbReference type="InterPro" id="IPR059153">
    <property type="entry name" value="NSD_PHD-1st"/>
</dbReference>
<dbReference type="SMART" id="SM00249">
    <property type="entry name" value="PHD"/>
    <property type="match status" value="2"/>
</dbReference>
<dbReference type="PANTHER" id="PTHR47025:SF2">
    <property type="entry name" value="AUTOIMMUNE REGULATOR"/>
    <property type="match status" value="1"/>
</dbReference>
<dbReference type="GO" id="GO:0005634">
    <property type="term" value="C:nucleus"/>
    <property type="evidence" value="ECO:0007669"/>
    <property type="project" value="UniProtKB-SubCell"/>
</dbReference>
<dbReference type="GO" id="GO:0003682">
    <property type="term" value="F:chromatin binding"/>
    <property type="evidence" value="ECO:0007669"/>
    <property type="project" value="TreeGrafter"/>
</dbReference>
<keyword evidence="10" id="KW-1185">Reference proteome</keyword>
<dbReference type="FunFam" id="3.30.40.10:FF:000494">
    <property type="entry name" value="Acyl-CoA N-acyltransferase with RING/FYVE/PHD-type zinc finger domain"/>
    <property type="match status" value="1"/>
</dbReference>
<feature type="compositionally biased region" description="Basic residues" evidence="7">
    <location>
        <begin position="56"/>
        <end position="70"/>
    </location>
</feature>
<dbReference type="SUPFAM" id="SSF57903">
    <property type="entry name" value="FYVE/PHD zinc finger"/>
    <property type="match status" value="2"/>
</dbReference>
<comment type="caution">
    <text evidence="9">The sequence shown here is derived from an EMBL/GenBank/DDBJ whole genome shotgun (WGS) entry which is preliminary data.</text>
</comment>
<keyword evidence="2" id="KW-0479">Metal-binding</keyword>
<dbReference type="PROSITE" id="PS01359">
    <property type="entry name" value="ZF_PHD_1"/>
    <property type="match status" value="1"/>
</dbReference>
<dbReference type="InterPro" id="IPR032308">
    <property type="entry name" value="TDBD"/>
</dbReference>
<dbReference type="InterPro" id="IPR013083">
    <property type="entry name" value="Znf_RING/FYVE/PHD"/>
</dbReference>
<dbReference type="PROSITE" id="PS50016">
    <property type="entry name" value="ZF_PHD_2"/>
    <property type="match status" value="1"/>
</dbReference>
<feature type="domain" description="PHD-type" evidence="8">
    <location>
        <begin position="445"/>
        <end position="490"/>
    </location>
</feature>